<dbReference type="GO" id="GO:0015768">
    <property type="term" value="P:maltose transport"/>
    <property type="evidence" value="ECO:0007669"/>
    <property type="project" value="TreeGrafter"/>
</dbReference>
<evidence type="ECO:0000256" key="2">
    <source>
        <dbReference type="ARBA" id="ARBA00022448"/>
    </source>
</evidence>
<evidence type="ECO:0000256" key="1">
    <source>
        <dbReference type="ARBA" id="ARBA00008520"/>
    </source>
</evidence>
<organism evidence="5 6">
    <name type="scientific">Amycolatopsis umgeniensis</name>
    <dbReference type="NCBI Taxonomy" id="336628"/>
    <lineage>
        <taxon>Bacteria</taxon>
        <taxon>Bacillati</taxon>
        <taxon>Actinomycetota</taxon>
        <taxon>Actinomycetes</taxon>
        <taxon>Pseudonocardiales</taxon>
        <taxon>Pseudonocardiaceae</taxon>
        <taxon>Amycolatopsis</taxon>
    </lineage>
</organism>
<comment type="caution">
    <text evidence="5">The sequence shown here is derived from an EMBL/GenBank/DDBJ whole genome shotgun (WGS) entry which is preliminary data.</text>
</comment>
<keyword evidence="3 4" id="KW-0732">Signal</keyword>
<reference evidence="5 6" key="1">
    <citation type="submission" date="2020-08" db="EMBL/GenBank/DDBJ databases">
        <title>Sequencing the genomes of 1000 actinobacteria strains.</title>
        <authorList>
            <person name="Klenk H.-P."/>
        </authorList>
    </citation>
    <scope>NUCLEOTIDE SEQUENCE [LARGE SCALE GENOMIC DNA]</scope>
    <source>
        <strain evidence="5 6">DSM 45272</strain>
    </source>
</reference>
<protein>
    <submittedName>
        <fullName evidence="5">Multiple sugar transport system substrate-binding protein</fullName>
    </submittedName>
</protein>
<evidence type="ECO:0000256" key="4">
    <source>
        <dbReference type="SAM" id="SignalP"/>
    </source>
</evidence>
<dbReference type="PROSITE" id="PS51257">
    <property type="entry name" value="PROKAR_LIPOPROTEIN"/>
    <property type="match status" value="1"/>
</dbReference>
<keyword evidence="2" id="KW-0813">Transport</keyword>
<evidence type="ECO:0000313" key="5">
    <source>
        <dbReference type="EMBL" id="MBB5851894.1"/>
    </source>
</evidence>
<dbReference type="EMBL" id="JACHMX010000001">
    <property type="protein sequence ID" value="MBB5851894.1"/>
    <property type="molecule type" value="Genomic_DNA"/>
</dbReference>
<dbReference type="GO" id="GO:0042956">
    <property type="term" value="P:maltodextrin transmembrane transport"/>
    <property type="evidence" value="ECO:0007669"/>
    <property type="project" value="TreeGrafter"/>
</dbReference>
<sequence>MPAPLSRRTFLVGSMLFAGGAVVSACGTGDPLNKGGNSSGAKVTLNQWYHAYGEDGTQEAVKRYAQEFTKANPDIAVNITWIAGDYETKLNSALLTSQAPDLFELGDFRYQNVKNGVLAPLDDILAPVRGEFSQAALDMVTVDGKLYGVKMMDDVMMLFYRKSALQAAGIAPPRTFAELLEAMKKLNVGKQKGLYLGTDGVGDSAYLLLWSAGTDLFDASGKKVAFDSPQAVAAIEGLKQLHDSGGLLKGYTTDWSDPGAFKDKAVAMQWCGLWAMPQIKKSLGEDFGVVPWPKFGDAGRPAARVGGWSQLVNAKGAQVDAAKKYVNWLWIQQRELQKDWCVKYGFHIPSRKPIAAQTTEFAEGAAKDAVTISQQNGHTFPALWNKASQNLLLQSVVKIANGEAAAGPELADAAKKVQAEVDKQLA</sequence>
<dbReference type="AlphaFoldDB" id="A0A841B056"/>
<dbReference type="SUPFAM" id="SSF53850">
    <property type="entry name" value="Periplasmic binding protein-like II"/>
    <property type="match status" value="1"/>
</dbReference>
<comment type="similarity">
    <text evidence="1">Belongs to the bacterial solute-binding protein 1 family.</text>
</comment>
<keyword evidence="5" id="KW-0762">Sugar transport</keyword>
<dbReference type="Proteomes" id="UP000580861">
    <property type="component" value="Unassembled WGS sequence"/>
</dbReference>
<dbReference type="RefSeq" id="WP_184893950.1">
    <property type="nucleotide sequence ID" value="NZ_JACHMX010000001.1"/>
</dbReference>
<gene>
    <name evidence="5" type="ORF">HDA45_001981</name>
</gene>
<dbReference type="InterPro" id="IPR006311">
    <property type="entry name" value="TAT_signal"/>
</dbReference>
<feature type="signal peptide" evidence="4">
    <location>
        <begin position="1"/>
        <end position="25"/>
    </location>
</feature>
<proteinExistence type="inferred from homology"/>
<dbReference type="InterPro" id="IPR006059">
    <property type="entry name" value="SBP"/>
</dbReference>
<dbReference type="GO" id="GO:0055052">
    <property type="term" value="C:ATP-binding cassette (ABC) transporter complex, substrate-binding subunit-containing"/>
    <property type="evidence" value="ECO:0007669"/>
    <property type="project" value="TreeGrafter"/>
</dbReference>
<feature type="chain" id="PRO_5032779351" evidence="4">
    <location>
        <begin position="26"/>
        <end position="426"/>
    </location>
</feature>
<dbReference type="PROSITE" id="PS51318">
    <property type="entry name" value="TAT"/>
    <property type="match status" value="1"/>
</dbReference>
<dbReference type="CDD" id="cd13585">
    <property type="entry name" value="PBP2_TMBP_like"/>
    <property type="match status" value="1"/>
</dbReference>
<evidence type="ECO:0000313" key="6">
    <source>
        <dbReference type="Proteomes" id="UP000580861"/>
    </source>
</evidence>
<evidence type="ECO:0000256" key="3">
    <source>
        <dbReference type="ARBA" id="ARBA00022729"/>
    </source>
</evidence>
<keyword evidence="6" id="KW-1185">Reference proteome</keyword>
<dbReference type="Pfam" id="PF01547">
    <property type="entry name" value="SBP_bac_1"/>
    <property type="match status" value="1"/>
</dbReference>
<dbReference type="Gene3D" id="3.40.190.10">
    <property type="entry name" value="Periplasmic binding protein-like II"/>
    <property type="match status" value="1"/>
</dbReference>
<name>A0A841B056_9PSEU</name>
<accession>A0A841B056</accession>
<dbReference type="GO" id="GO:1901982">
    <property type="term" value="F:maltose binding"/>
    <property type="evidence" value="ECO:0007669"/>
    <property type="project" value="TreeGrafter"/>
</dbReference>
<dbReference type="PANTHER" id="PTHR30061:SF50">
    <property type="entry name" value="MALTOSE_MALTODEXTRIN-BINDING PERIPLASMIC PROTEIN"/>
    <property type="match status" value="1"/>
</dbReference>
<dbReference type="PANTHER" id="PTHR30061">
    <property type="entry name" value="MALTOSE-BINDING PERIPLASMIC PROTEIN"/>
    <property type="match status" value="1"/>
</dbReference>